<reference evidence="2" key="3">
    <citation type="journal article" name="MicrobiologyOpen">
        <title>Whole-genome comparison between the type strain of Halobacterium salinarum (DSM 3754(T)) and the laboratory strains R1 and NRC-1.</title>
        <authorList>
            <person name="Pfeiffer F."/>
            <person name="Losensky G."/>
            <person name="Marchfelder A."/>
            <person name="Habermann B."/>
            <person name="Dyall-Smith M."/>
        </authorList>
    </citation>
    <scope>NUCLEOTIDE SEQUENCE</scope>
    <source>
        <strain evidence="2">91-R6</strain>
    </source>
</reference>
<dbReference type="AlphaFoldDB" id="A0A4D6GS14"/>
<dbReference type="Proteomes" id="UP000323075">
    <property type="component" value="Unassembled WGS sequence"/>
</dbReference>
<dbReference type="GO" id="GO:0016829">
    <property type="term" value="F:lyase activity"/>
    <property type="evidence" value="ECO:0007669"/>
    <property type="project" value="UniProtKB-KW"/>
</dbReference>
<sequence>MTTVWVLGNQLTRTAGPLTDDPDRVLLIEAAALARRRRYHPQKLCMVFAAMRHFRDELRDDGVDVVYERAETFGAGLDAYFDAHPGDDLVVQRPANHGTADRLRELVAARGGSLRVVANAQFRCSPAQFDDWMGTEPPFKHRPFYRHMRRETGYLMRDDDTPEGGDWSYDDQNQETPPAEYDSPSVGGFEYDEHVPAVRDWVATEFDTWGDPDGFDWPVTREQATRALESFVADRLAGFGPYEDAVLADDWHLEHSLLSAAVNIGLLHPEEVADAALDAYRSRDDIPLNSIEGFVRQLIGWREFMRHVYRHQMPGLATANQLGADRDLPPLYWTPTATDMACLGSAAGRVYDRGYAHHIERLMVLSNFALTYGARPQALTEWFHGGFVDAYDWVVTPNVVGMGSFGTDAFTSKPYASSANYIDKMTDHCDGCAFDPDSTVGERACPFNSLYWDFLATHEDTLRSNHRMGLVYSHLDSKRDAGKLAAIRERAQRVREGVAAGRL</sequence>
<evidence type="ECO:0000313" key="5">
    <source>
        <dbReference type="Proteomes" id="UP000323075"/>
    </source>
</evidence>
<accession>A0A4D6GS14</accession>
<dbReference type="PANTHER" id="PTHR38657:SF1">
    <property type="entry name" value="SLR1343 PROTEIN"/>
    <property type="match status" value="1"/>
</dbReference>
<organism evidence="2 4">
    <name type="scientific">Halobacterium salinarum (strain ATCC 33171 / DSM 3754 / JCM 8978 / NBRC 102687 / NCIMB 764 / 91-R6)</name>
    <dbReference type="NCBI Taxonomy" id="2597657"/>
    <lineage>
        <taxon>Archaea</taxon>
        <taxon>Methanobacteriati</taxon>
        <taxon>Methanobacteriota</taxon>
        <taxon>Stenosarchaea group</taxon>
        <taxon>Halobacteria</taxon>
        <taxon>Halobacteriales</taxon>
        <taxon>Halobacteriaceae</taxon>
        <taxon>Halobacterium</taxon>
    </lineage>
</organism>
<evidence type="ECO:0000256" key="1">
    <source>
        <dbReference type="SAM" id="MobiDB-lite"/>
    </source>
</evidence>
<dbReference type="InterPro" id="IPR007357">
    <property type="entry name" value="PhrB-like"/>
</dbReference>
<name>A0A4D6GS14_HALS9</name>
<dbReference type="Gene3D" id="1.10.579.10">
    <property type="entry name" value="DNA Cyclobutane Dipyrimidine Photolyase, subunit A, domain 3"/>
    <property type="match status" value="1"/>
</dbReference>
<dbReference type="Gene3D" id="1.25.40.80">
    <property type="match status" value="1"/>
</dbReference>
<dbReference type="GeneID" id="62886313"/>
<evidence type="ECO:0000313" key="3">
    <source>
        <dbReference type="EMBL" id="TYO76479.1"/>
    </source>
</evidence>
<proteinExistence type="predicted"/>
<feature type="region of interest" description="Disordered" evidence="1">
    <location>
        <begin position="155"/>
        <end position="183"/>
    </location>
</feature>
<keyword evidence="2" id="KW-0456">Lyase</keyword>
<gene>
    <name evidence="2" type="primary">phr3</name>
    <name evidence="3" type="ORF">APQ99_01116</name>
    <name evidence="2" type="ORF">HBSAL_03745</name>
</gene>
<dbReference type="PANTHER" id="PTHR38657">
    <property type="entry name" value="SLR1343 PROTEIN"/>
    <property type="match status" value="1"/>
</dbReference>
<dbReference type="InterPro" id="IPR036134">
    <property type="entry name" value="Crypto/Photolyase_FAD-like_sf"/>
</dbReference>
<dbReference type="Pfam" id="PF04244">
    <property type="entry name" value="DPRP"/>
    <property type="match status" value="1"/>
</dbReference>
<reference evidence="2 4" key="1">
    <citation type="journal article" date="2019" name="Microbiol. Resour. Announc.">
        <title>The Genome Sequence of the Halobacterium salinarum Type Strain Is Closely Related to That of Laboratory Strains NRC-1 and R1.</title>
        <authorList>
            <person name="Pfeiffer F."/>
            <person name="Marchfelder A."/>
            <person name="Habermann B."/>
            <person name="Dyall-Smith M.L."/>
        </authorList>
    </citation>
    <scope>NUCLEOTIDE SEQUENCE [LARGE SCALE GENOMIC DNA]</scope>
    <source>
        <strain evidence="2">91-R6</strain>
        <strain evidence="4">ATCC 33171 / DSM 3754 / JCM 8978 / NBRC 102687 / NCIMB 764 / 91-R6</strain>
    </source>
</reference>
<dbReference type="Gene3D" id="1.10.10.1710">
    <property type="entry name" value="Deoxyribodipyrimidine photolyase-related"/>
    <property type="match status" value="1"/>
</dbReference>
<dbReference type="InterPro" id="IPR052551">
    <property type="entry name" value="UV-DNA_repair_photolyase"/>
</dbReference>
<dbReference type="EMBL" id="VRYN01000002">
    <property type="protein sequence ID" value="TYO76479.1"/>
    <property type="molecule type" value="Genomic_DNA"/>
</dbReference>
<dbReference type="RefSeq" id="WP_136361101.1">
    <property type="nucleotide sequence ID" value="NZ_VRYN01000002.1"/>
</dbReference>
<evidence type="ECO:0000313" key="2">
    <source>
        <dbReference type="EMBL" id="QCC44473.1"/>
    </source>
</evidence>
<feature type="compositionally biased region" description="Acidic residues" evidence="1">
    <location>
        <begin position="160"/>
        <end position="173"/>
    </location>
</feature>
<dbReference type="Proteomes" id="UP000296216">
    <property type="component" value="Chromosome"/>
</dbReference>
<evidence type="ECO:0000313" key="4">
    <source>
        <dbReference type="Proteomes" id="UP000296216"/>
    </source>
</evidence>
<dbReference type="Gene3D" id="3.40.50.620">
    <property type="entry name" value="HUPs"/>
    <property type="match status" value="1"/>
</dbReference>
<dbReference type="InterPro" id="IPR014729">
    <property type="entry name" value="Rossmann-like_a/b/a_fold"/>
</dbReference>
<protein>
    <submittedName>
        <fullName evidence="2">Cryptochrome/photo-lyase-like protein</fullName>
    </submittedName>
    <submittedName>
        <fullName evidence="3">Deoxyribodipyrimidine photolyase-related protein</fullName>
    </submittedName>
</protein>
<reference evidence="3 5" key="2">
    <citation type="submission" date="2019-07" db="EMBL/GenBank/DDBJ databases">
        <title>Genomic Encyclopedia of Archaeal and Bacterial Type Strains, Phase II (KMG-II): from individual species to whole genera.</title>
        <authorList>
            <person name="Goeker M."/>
        </authorList>
    </citation>
    <scope>NUCLEOTIDE SEQUENCE [LARGE SCALE GENOMIC DNA]</scope>
    <source>
        <strain evidence="3 5">DSM 3754</strain>
    </source>
</reference>
<dbReference type="SUPFAM" id="SSF48173">
    <property type="entry name" value="Cryptochrome/photolyase FAD-binding domain"/>
    <property type="match status" value="1"/>
</dbReference>
<dbReference type="EMBL" id="CP038631">
    <property type="protein sequence ID" value="QCC44473.1"/>
    <property type="molecule type" value="Genomic_DNA"/>
</dbReference>